<proteinExistence type="predicted"/>
<accession>A0A0J9WHD2</accession>
<dbReference type="Proteomes" id="UP000009097">
    <property type="component" value="Unassembled WGS sequence"/>
</dbReference>
<gene>
    <name evidence="2" type="ORF">FOXG_18165</name>
</gene>
<dbReference type="RefSeq" id="XP_018234622.1">
    <property type="nucleotide sequence ID" value="XM_018398216.1"/>
</dbReference>
<name>A0A0J9WHD2_FUSO4</name>
<evidence type="ECO:0000256" key="1">
    <source>
        <dbReference type="SAM" id="MobiDB-lite"/>
    </source>
</evidence>
<dbReference type="AlphaFoldDB" id="A0A0J9WHD2"/>
<reference evidence="2" key="2">
    <citation type="journal article" date="2010" name="Nature">
        <title>Comparative genomics reveals mobile pathogenicity chromosomes in Fusarium.</title>
        <authorList>
            <person name="Ma L.J."/>
            <person name="van der Does H.C."/>
            <person name="Borkovich K.A."/>
            <person name="Coleman J.J."/>
            <person name="Daboussi M.J."/>
            <person name="Di Pietro A."/>
            <person name="Dufresne M."/>
            <person name="Freitag M."/>
            <person name="Grabherr M."/>
            <person name="Henrissat B."/>
            <person name="Houterman P.M."/>
            <person name="Kang S."/>
            <person name="Shim W.B."/>
            <person name="Woloshuk C."/>
            <person name="Xie X."/>
            <person name="Xu J.R."/>
            <person name="Antoniw J."/>
            <person name="Baker S.E."/>
            <person name="Bluhm B.H."/>
            <person name="Breakspear A."/>
            <person name="Brown D.W."/>
            <person name="Butchko R.A."/>
            <person name="Chapman S."/>
            <person name="Coulson R."/>
            <person name="Coutinho P.M."/>
            <person name="Danchin E.G."/>
            <person name="Diener A."/>
            <person name="Gale L.R."/>
            <person name="Gardiner D.M."/>
            <person name="Goff S."/>
            <person name="Hammond-Kosack K.E."/>
            <person name="Hilburn K."/>
            <person name="Hua-Van A."/>
            <person name="Jonkers W."/>
            <person name="Kazan K."/>
            <person name="Kodira C.D."/>
            <person name="Koehrsen M."/>
            <person name="Kumar L."/>
            <person name="Lee Y.H."/>
            <person name="Li L."/>
            <person name="Manners J.M."/>
            <person name="Miranda-Saavedra D."/>
            <person name="Mukherjee M."/>
            <person name="Park G."/>
            <person name="Park J."/>
            <person name="Park S.Y."/>
            <person name="Proctor R.H."/>
            <person name="Regev A."/>
            <person name="Ruiz-Roldan M.C."/>
            <person name="Sain D."/>
            <person name="Sakthikumar S."/>
            <person name="Sykes S."/>
            <person name="Schwartz D.C."/>
            <person name="Turgeon B.G."/>
            <person name="Wapinski I."/>
            <person name="Yoder O."/>
            <person name="Young S."/>
            <person name="Zeng Q."/>
            <person name="Zhou S."/>
            <person name="Galagan J."/>
            <person name="Cuomo C.A."/>
            <person name="Kistler H.C."/>
            <person name="Rep M."/>
        </authorList>
    </citation>
    <scope>NUCLEOTIDE SEQUENCE [LARGE SCALE GENOMIC DNA]</scope>
    <source>
        <strain evidence="2">4287</strain>
    </source>
</reference>
<feature type="region of interest" description="Disordered" evidence="1">
    <location>
        <begin position="1"/>
        <end position="39"/>
    </location>
</feature>
<dbReference type="VEuPathDB" id="FungiDB:FOXG_18165"/>
<sequence>MSALGPLGSKPTGGNGAMTGDNQDMFMGPDAEGLKNSRC</sequence>
<dbReference type="KEGG" id="fox:FOXG_18165"/>
<protein>
    <submittedName>
        <fullName evidence="2">Uncharacterized protein</fullName>
    </submittedName>
</protein>
<reference evidence="2" key="1">
    <citation type="submission" date="2007-04" db="EMBL/GenBank/DDBJ databases">
        <authorList>
            <consortium name="The Broad Institute Genome Sequencing Platform"/>
            <person name="Birren B."/>
            <person name="Lander E."/>
            <person name="Galagan J."/>
            <person name="Nusbaum C."/>
            <person name="Devon K."/>
            <person name="Ma L.-J."/>
            <person name="Jaffe D."/>
            <person name="Butler J."/>
            <person name="Alvarez P."/>
            <person name="Gnerre S."/>
            <person name="Grabherr M."/>
            <person name="Kleber M."/>
            <person name="Mauceli E."/>
            <person name="Brockman W."/>
            <person name="MacCallum I.A."/>
            <person name="Young S."/>
            <person name="LaButti K."/>
            <person name="DeCaprio D."/>
            <person name="Crawford M."/>
            <person name="Koehrsen M."/>
            <person name="Engels R."/>
            <person name="Montgomery P."/>
            <person name="Pearson M."/>
            <person name="Howarth C."/>
            <person name="Larson L."/>
            <person name="White J."/>
            <person name="O'Leary S."/>
            <person name="Kodira C."/>
            <person name="Zeng Q."/>
            <person name="Yandava C."/>
            <person name="Alvarado L."/>
            <person name="Kistler C."/>
            <person name="Shim W.-B."/>
            <person name="Kang S."/>
            <person name="Woloshuk C."/>
        </authorList>
    </citation>
    <scope>NUCLEOTIDE SEQUENCE</scope>
    <source>
        <strain evidence="2">4287</strain>
    </source>
</reference>
<evidence type="ECO:0000313" key="3">
    <source>
        <dbReference type="Proteomes" id="UP000009097"/>
    </source>
</evidence>
<evidence type="ECO:0000313" key="2">
    <source>
        <dbReference type="EMBL" id="KNA96576.1"/>
    </source>
</evidence>
<dbReference type="GeneID" id="28958871"/>
<organism evidence="2 3">
    <name type="scientific">Fusarium oxysporum f. sp. lycopersici (strain 4287 / CBS 123668 / FGSC 9935 / NRRL 34936)</name>
    <name type="common">Fusarium vascular wilt of tomato</name>
    <dbReference type="NCBI Taxonomy" id="426428"/>
    <lineage>
        <taxon>Eukaryota</taxon>
        <taxon>Fungi</taxon>
        <taxon>Dikarya</taxon>
        <taxon>Ascomycota</taxon>
        <taxon>Pezizomycotina</taxon>
        <taxon>Sordariomycetes</taxon>
        <taxon>Hypocreomycetidae</taxon>
        <taxon>Hypocreales</taxon>
        <taxon>Nectriaceae</taxon>
        <taxon>Fusarium</taxon>
        <taxon>Fusarium oxysporum species complex</taxon>
    </lineage>
</organism>
<dbReference type="EMBL" id="DS231697">
    <property type="protein sequence ID" value="KNA96576.1"/>
    <property type="molecule type" value="Genomic_DNA"/>
</dbReference>